<evidence type="ECO:0000256" key="1">
    <source>
        <dbReference type="ARBA" id="ARBA00022723"/>
    </source>
</evidence>
<dbReference type="SMART" id="SM00575">
    <property type="entry name" value="ZnF_PMZ"/>
    <property type="match status" value="1"/>
</dbReference>
<feature type="compositionally biased region" description="Basic residues" evidence="5">
    <location>
        <begin position="565"/>
        <end position="578"/>
    </location>
</feature>
<feature type="region of interest" description="Disordered" evidence="5">
    <location>
        <begin position="544"/>
        <end position="578"/>
    </location>
</feature>
<feature type="domain" description="SWIM-type" evidence="6">
    <location>
        <begin position="468"/>
        <end position="501"/>
    </location>
</feature>
<dbReference type="InterPro" id="IPR006564">
    <property type="entry name" value="Znf_PMZ"/>
</dbReference>
<keyword evidence="3" id="KW-0862">Zinc</keyword>
<organism evidence="7 8">
    <name type="scientific">Brassica napus</name>
    <name type="common">Rape</name>
    <dbReference type="NCBI Taxonomy" id="3708"/>
    <lineage>
        <taxon>Eukaryota</taxon>
        <taxon>Viridiplantae</taxon>
        <taxon>Streptophyta</taxon>
        <taxon>Embryophyta</taxon>
        <taxon>Tracheophyta</taxon>
        <taxon>Spermatophyta</taxon>
        <taxon>Magnoliopsida</taxon>
        <taxon>eudicotyledons</taxon>
        <taxon>Gunneridae</taxon>
        <taxon>Pentapetalae</taxon>
        <taxon>rosids</taxon>
        <taxon>malvids</taxon>
        <taxon>Brassicales</taxon>
        <taxon>Brassicaceae</taxon>
        <taxon>Brassiceae</taxon>
        <taxon>Brassica</taxon>
    </lineage>
</organism>
<evidence type="ECO:0000256" key="4">
    <source>
        <dbReference type="PROSITE-ProRule" id="PRU00325"/>
    </source>
</evidence>
<evidence type="ECO:0000256" key="2">
    <source>
        <dbReference type="ARBA" id="ARBA00022771"/>
    </source>
</evidence>
<evidence type="ECO:0000256" key="3">
    <source>
        <dbReference type="ARBA" id="ARBA00022833"/>
    </source>
</evidence>
<reference evidence="7 8" key="1">
    <citation type="submission" date="2021-05" db="EMBL/GenBank/DDBJ databases">
        <title>Genome Assembly of Synthetic Allotetraploid Brassica napus Reveals Homoeologous Exchanges between Subgenomes.</title>
        <authorList>
            <person name="Davis J.T."/>
        </authorList>
    </citation>
    <scope>NUCLEOTIDE SEQUENCE [LARGE SCALE GENOMIC DNA]</scope>
    <source>
        <strain evidence="8">cv. Da-Ae</strain>
        <tissue evidence="7">Seedling</tissue>
    </source>
</reference>
<dbReference type="PANTHER" id="PTHR31973">
    <property type="entry name" value="POLYPROTEIN, PUTATIVE-RELATED"/>
    <property type="match status" value="1"/>
</dbReference>
<name>A0ABQ7YX05_BRANA</name>
<proteinExistence type="predicted"/>
<dbReference type="PANTHER" id="PTHR31973:SF195">
    <property type="entry name" value="MUDR FAMILY TRANSPOSASE"/>
    <property type="match status" value="1"/>
</dbReference>
<protein>
    <recommendedName>
        <fullName evidence="6">SWIM-type domain-containing protein</fullName>
    </recommendedName>
</protein>
<sequence length="578" mass="65179">MSETEVPVYCYWNGCIKYGTEGVYYEGSTPKKIIVVGYVLAGVDIDKERSKVKVFGRYPSVVRGQSTRFQYLLMPVVNSQSLETMLEVPSKHPCIKNVELYLEVIDHPGGSSKRQRTEVAVKVEKDYSNGGDMANKNSRSEEAAEVINLTGDKDSDSGVSDPCLSGLWLEDHDMRVGLCFRDVDELKKAVDWCSIKGLHKSVVRETGTTGEFMSECIRWNCKWSLGAAKLEKHGLFEIIKYTGPHTCRPIEPANFSSEFEADEIKPVVRVHPTLSFAELSEWWQTKTGYGLETKDARAAKEEAVKRVFGGDWDQSFEDLPKLMSAFPGMTSQREEFENNIETIKKDNPEARRRLDQTPQSQWALAHDGGRRYGIMELDTAALFSECRGFELPDHVLTGSVLLLFDELRDCFDECSLFSRFSLNCGDVYTKPVMDKLEEFRKASVAYLVMPLENNAFQVAAPPSGNDKWIVQLSDYCTCTCGDFQKFKFPCLHALAVCKKLKINPLQYVDDCYTCERYYKTYSAAFSPVPKLSAWPEDSGVPRLFPPVIPPPPPPPPPTPYVAYKAQRKTTPKTGNKKS</sequence>
<comment type="caution">
    <text evidence="7">The sequence shown here is derived from an EMBL/GenBank/DDBJ whole genome shotgun (WGS) entry which is preliminary data.</text>
</comment>
<dbReference type="Proteomes" id="UP000824890">
    <property type="component" value="Unassembled WGS sequence"/>
</dbReference>
<evidence type="ECO:0000259" key="6">
    <source>
        <dbReference type="PROSITE" id="PS50966"/>
    </source>
</evidence>
<keyword evidence="2 4" id="KW-0863">Zinc-finger</keyword>
<evidence type="ECO:0000256" key="5">
    <source>
        <dbReference type="SAM" id="MobiDB-lite"/>
    </source>
</evidence>
<dbReference type="Pfam" id="PF03108">
    <property type="entry name" value="DBD_Tnp_Mut"/>
    <property type="match status" value="1"/>
</dbReference>
<evidence type="ECO:0000313" key="7">
    <source>
        <dbReference type="EMBL" id="KAH0872421.1"/>
    </source>
</evidence>
<gene>
    <name evidence="7" type="ORF">HID58_069783</name>
</gene>
<accession>A0ABQ7YX05</accession>
<dbReference type="InterPro" id="IPR004332">
    <property type="entry name" value="Transposase_MuDR"/>
</dbReference>
<feature type="compositionally biased region" description="Pro residues" evidence="5">
    <location>
        <begin position="544"/>
        <end position="559"/>
    </location>
</feature>
<dbReference type="Pfam" id="PF04434">
    <property type="entry name" value="SWIM"/>
    <property type="match status" value="1"/>
</dbReference>
<keyword evidence="8" id="KW-1185">Reference proteome</keyword>
<keyword evidence="1" id="KW-0479">Metal-binding</keyword>
<dbReference type="EMBL" id="JAGKQM010000016">
    <property type="protein sequence ID" value="KAH0872421.1"/>
    <property type="molecule type" value="Genomic_DNA"/>
</dbReference>
<evidence type="ECO:0000313" key="8">
    <source>
        <dbReference type="Proteomes" id="UP000824890"/>
    </source>
</evidence>
<dbReference type="PROSITE" id="PS50966">
    <property type="entry name" value="ZF_SWIM"/>
    <property type="match status" value="1"/>
</dbReference>
<dbReference type="InterPro" id="IPR007527">
    <property type="entry name" value="Znf_SWIM"/>
</dbReference>